<keyword evidence="5 6" id="KW-0472">Membrane</keyword>
<accession>A0A0N8GLN9</accession>
<keyword evidence="4 6" id="KW-1133">Transmembrane helix</keyword>
<dbReference type="EMBL" id="LGHJ01000022">
    <property type="protein sequence ID" value="KPL73026.1"/>
    <property type="molecule type" value="Genomic_DNA"/>
</dbReference>
<feature type="transmembrane region" description="Helical" evidence="6">
    <location>
        <begin position="21"/>
        <end position="40"/>
    </location>
</feature>
<organism evidence="7 8">
    <name type="scientific">Bellilinea caldifistulae</name>
    <dbReference type="NCBI Taxonomy" id="360411"/>
    <lineage>
        <taxon>Bacteria</taxon>
        <taxon>Bacillati</taxon>
        <taxon>Chloroflexota</taxon>
        <taxon>Anaerolineae</taxon>
        <taxon>Anaerolineales</taxon>
        <taxon>Anaerolineaceae</taxon>
        <taxon>Bellilinea</taxon>
    </lineage>
</organism>
<gene>
    <name evidence="7" type="ORF">AC812_15280</name>
</gene>
<evidence type="ECO:0000256" key="6">
    <source>
        <dbReference type="SAM" id="Phobius"/>
    </source>
</evidence>
<protein>
    <submittedName>
        <fullName evidence="7">ABC transporter permease</fullName>
    </submittedName>
</protein>
<evidence type="ECO:0000256" key="3">
    <source>
        <dbReference type="ARBA" id="ARBA00022692"/>
    </source>
</evidence>
<dbReference type="AlphaFoldDB" id="A0A0N8GLN9"/>
<dbReference type="InterPro" id="IPR001851">
    <property type="entry name" value="ABC_transp_permease"/>
</dbReference>
<comment type="caution">
    <text evidence="7">The sequence shown here is derived from an EMBL/GenBank/DDBJ whole genome shotgun (WGS) entry which is preliminary data.</text>
</comment>
<dbReference type="GO" id="GO:0022857">
    <property type="term" value="F:transmembrane transporter activity"/>
    <property type="evidence" value="ECO:0007669"/>
    <property type="project" value="InterPro"/>
</dbReference>
<proteinExistence type="predicted"/>
<dbReference type="Pfam" id="PF02653">
    <property type="entry name" value="BPD_transp_2"/>
    <property type="match status" value="1"/>
</dbReference>
<feature type="transmembrane region" description="Helical" evidence="6">
    <location>
        <begin position="328"/>
        <end position="348"/>
    </location>
</feature>
<sequence>MPSKTEYSRLFNRTIEALLPLLAVPVALLIGAAMIYALGVNPLQAYGTLFQGAFGNVSGLTQSLVKATPLLLVGLGVTIAFRGGVINIGGEGQLIVGALAATAFSIGFSDLPRIILLPLTLLMAALSGAVWGGVPGILKARLGVNEILSTVMMNAIALQLSNYLLRGPMIDPAEIERGTQIAQSDLLPQAAWLSRLMPRTLLHSGAILALIMAVLVYIFLWRTTIGYRIRAVGLNPDAARYAGIPVQFYQALSLILGGAFAGLAGGVEVTGVHHRMIEGLSGGYGFSGIVAALFGKLHPLGAVPASVLFGGLLVGADRMQRVTQVPSALITVILGLVVLFVVSSEIWARRRARRRETRG</sequence>
<keyword evidence="3 6" id="KW-0812">Transmembrane</keyword>
<keyword evidence="8" id="KW-1185">Reference proteome</keyword>
<dbReference type="GO" id="GO:0005886">
    <property type="term" value="C:plasma membrane"/>
    <property type="evidence" value="ECO:0007669"/>
    <property type="project" value="UniProtKB-SubCell"/>
</dbReference>
<dbReference type="CDD" id="cd06580">
    <property type="entry name" value="TM_PBP1_transp_TpRbsC_like"/>
    <property type="match status" value="1"/>
</dbReference>
<feature type="transmembrane region" description="Helical" evidence="6">
    <location>
        <begin position="114"/>
        <end position="134"/>
    </location>
</feature>
<dbReference type="Proteomes" id="UP000050514">
    <property type="component" value="Unassembled WGS sequence"/>
</dbReference>
<dbReference type="PANTHER" id="PTHR47089:SF1">
    <property type="entry name" value="GUANOSINE ABC TRANSPORTER PERMEASE PROTEIN NUPP"/>
    <property type="match status" value="1"/>
</dbReference>
<dbReference type="PANTHER" id="PTHR47089">
    <property type="entry name" value="ABC TRANSPORTER, PERMEASE PROTEIN"/>
    <property type="match status" value="1"/>
</dbReference>
<dbReference type="RefSeq" id="WP_061917115.1">
    <property type="nucleotide sequence ID" value="NZ_DF967971.1"/>
</dbReference>
<feature type="transmembrane region" description="Helical" evidence="6">
    <location>
        <begin position="88"/>
        <end position="108"/>
    </location>
</feature>
<evidence type="ECO:0000313" key="8">
    <source>
        <dbReference type="Proteomes" id="UP000050514"/>
    </source>
</evidence>
<keyword evidence="2" id="KW-1003">Cell membrane</keyword>
<feature type="transmembrane region" description="Helical" evidence="6">
    <location>
        <begin position="60"/>
        <end position="81"/>
    </location>
</feature>
<evidence type="ECO:0000313" key="7">
    <source>
        <dbReference type="EMBL" id="KPL73026.1"/>
    </source>
</evidence>
<dbReference type="STRING" id="360411.AC812_15280"/>
<comment type="subcellular location">
    <subcellularLocation>
        <location evidence="1">Cell membrane</location>
        <topology evidence="1">Multi-pass membrane protein</topology>
    </subcellularLocation>
</comment>
<reference evidence="7 8" key="1">
    <citation type="submission" date="2015-07" db="EMBL/GenBank/DDBJ databases">
        <title>Draft genome of Bellilinea caldifistulae DSM 17877.</title>
        <authorList>
            <person name="Hemp J."/>
            <person name="Ward L.M."/>
            <person name="Pace L.A."/>
            <person name="Fischer W.W."/>
        </authorList>
    </citation>
    <scope>NUCLEOTIDE SEQUENCE [LARGE SCALE GENOMIC DNA]</scope>
    <source>
        <strain evidence="7 8">GOMI-1</strain>
    </source>
</reference>
<feature type="transmembrane region" description="Helical" evidence="6">
    <location>
        <begin position="201"/>
        <end position="220"/>
    </location>
</feature>
<evidence type="ECO:0000256" key="5">
    <source>
        <dbReference type="ARBA" id="ARBA00023136"/>
    </source>
</evidence>
<evidence type="ECO:0000256" key="4">
    <source>
        <dbReference type="ARBA" id="ARBA00022989"/>
    </source>
</evidence>
<dbReference type="PATRIC" id="fig|360411.5.peg.1884"/>
<dbReference type="OrthoDB" id="45037at2"/>
<name>A0A0N8GLN9_9CHLR</name>
<evidence type="ECO:0000256" key="1">
    <source>
        <dbReference type="ARBA" id="ARBA00004651"/>
    </source>
</evidence>
<evidence type="ECO:0000256" key="2">
    <source>
        <dbReference type="ARBA" id="ARBA00022475"/>
    </source>
</evidence>